<proteinExistence type="inferred from homology"/>
<feature type="binding site" evidence="6">
    <location>
        <begin position="13"/>
        <end position="20"/>
    </location>
    <ligand>
        <name>GTP</name>
        <dbReference type="ChEBI" id="CHEBI:37565"/>
    </ligand>
</feature>
<comment type="similarity">
    <text evidence="1 6 7 8">Belongs to the TRAFAC class TrmE-Era-EngA-EngB-Septin-like GTPase superfamily. Era GTPase family.</text>
</comment>
<sequence>MSTHRFGHAALMGPPNAGKSTLMNHILGQKLAIVSPKPQTTRNAISGIHTTPDTQIVFLDTPGVHRMAGRMNRLLLEAAWGALHQADCVVLILDLALYAKKPQLFDREIRPLTDPVARVGRPVFIAANKVDQIRPKEKMLPLLLRIGQAFPQAEIFPVSAQTGDGVPELLAAITKTLPEGPAQYPEDQLSTASVRFLAAETIREKLFLELEEELPYNTLVEIELWEEPETGPVRINACIHVARSSHKGMVIGKGGQMLKKIGSAARLELEIMLERPVHLELWVKVREDWTEDPAFLREMGLGE</sequence>
<comment type="subunit">
    <text evidence="6">Monomer.</text>
</comment>
<evidence type="ECO:0000256" key="7">
    <source>
        <dbReference type="PROSITE-ProRule" id="PRU01050"/>
    </source>
</evidence>
<dbReference type="EMBL" id="FZOC01000003">
    <property type="protein sequence ID" value="SNR90882.1"/>
    <property type="molecule type" value="Genomic_DNA"/>
</dbReference>
<feature type="domain" description="KH type-2" evidence="9">
    <location>
        <begin position="210"/>
        <end position="287"/>
    </location>
</feature>
<keyword evidence="12" id="KW-1185">Reference proteome</keyword>
<feature type="region of interest" description="G1" evidence="7">
    <location>
        <begin position="13"/>
        <end position="20"/>
    </location>
</feature>
<dbReference type="PROSITE" id="PS51713">
    <property type="entry name" value="G_ERA"/>
    <property type="match status" value="1"/>
</dbReference>
<protein>
    <recommendedName>
        <fullName evidence="2 6">GTPase Era</fullName>
    </recommendedName>
</protein>
<dbReference type="GO" id="GO:0005525">
    <property type="term" value="F:GTP binding"/>
    <property type="evidence" value="ECO:0007669"/>
    <property type="project" value="UniProtKB-UniRule"/>
</dbReference>
<keyword evidence="6" id="KW-0472">Membrane</keyword>
<keyword evidence="6" id="KW-0963">Cytoplasm</keyword>
<accession>A0A239A623</accession>
<dbReference type="InterPro" id="IPR004044">
    <property type="entry name" value="KH_dom_type_2"/>
</dbReference>
<comment type="function">
    <text evidence="6">An essential GTPase that binds both GDP and GTP, with rapid nucleotide exchange. Plays a role in 16S rRNA processing and 30S ribosomal subunit biogenesis and possibly also in cell cycle regulation and energy metabolism.</text>
</comment>
<dbReference type="PANTHER" id="PTHR42698:SF1">
    <property type="entry name" value="GTPASE ERA, MITOCHONDRIAL"/>
    <property type="match status" value="1"/>
</dbReference>
<dbReference type="RefSeq" id="WP_089273965.1">
    <property type="nucleotide sequence ID" value="NZ_FZOC01000003.1"/>
</dbReference>
<dbReference type="InterPro" id="IPR005662">
    <property type="entry name" value="GTPase_Era-like"/>
</dbReference>
<evidence type="ECO:0000256" key="6">
    <source>
        <dbReference type="HAMAP-Rule" id="MF_00367"/>
    </source>
</evidence>
<dbReference type="InterPro" id="IPR006073">
    <property type="entry name" value="GTP-bd"/>
</dbReference>
<dbReference type="GO" id="GO:0005829">
    <property type="term" value="C:cytosol"/>
    <property type="evidence" value="ECO:0007669"/>
    <property type="project" value="TreeGrafter"/>
</dbReference>
<dbReference type="GO" id="GO:0070181">
    <property type="term" value="F:small ribosomal subunit rRNA binding"/>
    <property type="evidence" value="ECO:0007669"/>
    <property type="project" value="UniProtKB-UniRule"/>
</dbReference>
<dbReference type="NCBIfam" id="NF000908">
    <property type="entry name" value="PRK00089.1"/>
    <property type="match status" value="1"/>
</dbReference>
<evidence type="ECO:0000313" key="12">
    <source>
        <dbReference type="Proteomes" id="UP000198324"/>
    </source>
</evidence>
<keyword evidence="6" id="KW-0690">Ribosome biogenesis</keyword>
<dbReference type="InterPro" id="IPR009019">
    <property type="entry name" value="KH_sf_prok-type"/>
</dbReference>
<evidence type="ECO:0000259" key="10">
    <source>
        <dbReference type="PROSITE" id="PS51713"/>
    </source>
</evidence>
<dbReference type="Pfam" id="PF07650">
    <property type="entry name" value="KH_2"/>
    <property type="match status" value="1"/>
</dbReference>
<dbReference type="SUPFAM" id="SSF54814">
    <property type="entry name" value="Prokaryotic type KH domain (KH-domain type II)"/>
    <property type="match status" value="1"/>
</dbReference>
<dbReference type="NCBIfam" id="TIGR00436">
    <property type="entry name" value="era"/>
    <property type="match status" value="1"/>
</dbReference>
<dbReference type="InterPro" id="IPR030388">
    <property type="entry name" value="G_ERA_dom"/>
</dbReference>
<dbReference type="Gene3D" id="3.40.50.300">
    <property type="entry name" value="P-loop containing nucleotide triphosphate hydrolases"/>
    <property type="match status" value="1"/>
</dbReference>
<dbReference type="CDD" id="cd22534">
    <property type="entry name" value="KH-II_Era"/>
    <property type="match status" value="1"/>
</dbReference>
<dbReference type="GO" id="GO:0003924">
    <property type="term" value="F:GTPase activity"/>
    <property type="evidence" value="ECO:0007669"/>
    <property type="project" value="UniProtKB-UniRule"/>
</dbReference>
<dbReference type="PANTHER" id="PTHR42698">
    <property type="entry name" value="GTPASE ERA"/>
    <property type="match status" value="1"/>
</dbReference>
<dbReference type="HAMAP" id="MF_00367">
    <property type="entry name" value="GTPase_Era"/>
    <property type="match status" value="1"/>
</dbReference>
<keyword evidence="5 6" id="KW-0342">GTP-binding</keyword>
<feature type="region of interest" description="G3" evidence="7">
    <location>
        <begin position="60"/>
        <end position="63"/>
    </location>
</feature>
<dbReference type="GO" id="GO:0005886">
    <property type="term" value="C:plasma membrane"/>
    <property type="evidence" value="ECO:0007669"/>
    <property type="project" value="UniProtKB-SubCell"/>
</dbReference>
<dbReference type="Pfam" id="PF01926">
    <property type="entry name" value="MMR_HSR1"/>
    <property type="match status" value="1"/>
</dbReference>
<dbReference type="InterPro" id="IPR015946">
    <property type="entry name" value="KH_dom-like_a/b"/>
</dbReference>
<keyword evidence="6" id="KW-1003">Cell membrane</keyword>
<keyword evidence="4 6" id="KW-0694">RNA-binding</keyword>
<dbReference type="OrthoDB" id="9805918at2"/>
<keyword evidence="3 6" id="KW-0547">Nucleotide-binding</keyword>
<organism evidence="11 12">
    <name type="scientific">Humidesulfovibrio mexicanus</name>
    <dbReference type="NCBI Taxonomy" id="147047"/>
    <lineage>
        <taxon>Bacteria</taxon>
        <taxon>Pseudomonadati</taxon>
        <taxon>Thermodesulfobacteriota</taxon>
        <taxon>Desulfovibrionia</taxon>
        <taxon>Desulfovibrionales</taxon>
        <taxon>Desulfovibrionaceae</taxon>
        <taxon>Humidesulfovibrio</taxon>
    </lineage>
</organism>
<dbReference type="NCBIfam" id="TIGR00231">
    <property type="entry name" value="small_GTP"/>
    <property type="match status" value="1"/>
</dbReference>
<evidence type="ECO:0000256" key="8">
    <source>
        <dbReference type="RuleBase" id="RU003761"/>
    </source>
</evidence>
<feature type="region of interest" description="G5" evidence="7">
    <location>
        <begin position="158"/>
        <end position="160"/>
    </location>
</feature>
<feature type="binding site" evidence="6">
    <location>
        <begin position="128"/>
        <end position="131"/>
    </location>
    <ligand>
        <name>GTP</name>
        <dbReference type="ChEBI" id="CHEBI:37565"/>
    </ligand>
</feature>
<name>A0A239A623_9BACT</name>
<dbReference type="GO" id="GO:0000028">
    <property type="term" value="P:ribosomal small subunit assembly"/>
    <property type="evidence" value="ECO:0007669"/>
    <property type="project" value="TreeGrafter"/>
</dbReference>
<dbReference type="InterPro" id="IPR027417">
    <property type="entry name" value="P-loop_NTPase"/>
</dbReference>
<dbReference type="SUPFAM" id="SSF52540">
    <property type="entry name" value="P-loop containing nucleoside triphosphate hydrolases"/>
    <property type="match status" value="1"/>
</dbReference>
<evidence type="ECO:0000256" key="1">
    <source>
        <dbReference type="ARBA" id="ARBA00007921"/>
    </source>
</evidence>
<dbReference type="Gene3D" id="3.30.300.20">
    <property type="match status" value="1"/>
</dbReference>
<evidence type="ECO:0000256" key="5">
    <source>
        <dbReference type="ARBA" id="ARBA00023134"/>
    </source>
</evidence>
<feature type="domain" description="Era-type G" evidence="10">
    <location>
        <begin position="5"/>
        <end position="179"/>
    </location>
</feature>
<reference evidence="11 12" key="1">
    <citation type="submission" date="2017-06" db="EMBL/GenBank/DDBJ databases">
        <authorList>
            <person name="Kim H.J."/>
            <person name="Triplett B.A."/>
        </authorList>
    </citation>
    <scope>NUCLEOTIDE SEQUENCE [LARGE SCALE GENOMIC DNA]</scope>
    <source>
        <strain evidence="11 12">DSM 13116</strain>
    </source>
</reference>
<evidence type="ECO:0000256" key="2">
    <source>
        <dbReference type="ARBA" id="ARBA00020484"/>
    </source>
</evidence>
<feature type="binding site" evidence="6">
    <location>
        <begin position="60"/>
        <end position="64"/>
    </location>
    <ligand>
        <name>GTP</name>
        <dbReference type="ChEBI" id="CHEBI:37565"/>
    </ligand>
</feature>
<evidence type="ECO:0000313" key="11">
    <source>
        <dbReference type="EMBL" id="SNR90882.1"/>
    </source>
</evidence>
<dbReference type="AlphaFoldDB" id="A0A239A623"/>
<dbReference type="InterPro" id="IPR005225">
    <property type="entry name" value="Small_GTP-bd"/>
</dbReference>
<feature type="region of interest" description="G4" evidence="7">
    <location>
        <begin position="128"/>
        <end position="131"/>
    </location>
</feature>
<comment type="subcellular location">
    <subcellularLocation>
        <location evidence="6">Cytoplasm</location>
    </subcellularLocation>
    <subcellularLocation>
        <location evidence="6">Cell membrane</location>
        <topology evidence="6">Peripheral membrane protein</topology>
    </subcellularLocation>
</comment>
<evidence type="ECO:0000259" key="9">
    <source>
        <dbReference type="PROSITE" id="PS50823"/>
    </source>
</evidence>
<keyword evidence="6" id="KW-0699">rRNA-binding</keyword>
<dbReference type="GO" id="GO:0043024">
    <property type="term" value="F:ribosomal small subunit binding"/>
    <property type="evidence" value="ECO:0007669"/>
    <property type="project" value="TreeGrafter"/>
</dbReference>
<evidence type="ECO:0000256" key="3">
    <source>
        <dbReference type="ARBA" id="ARBA00022741"/>
    </source>
</evidence>
<gene>
    <name evidence="6" type="primary">era</name>
    <name evidence="11" type="ORF">SAMN04488503_1848</name>
</gene>
<dbReference type="PROSITE" id="PS50823">
    <property type="entry name" value="KH_TYPE_2"/>
    <property type="match status" value="1"/>
</dbReference>
<feature type="region of interest" description="G2" evidence="7">
    <location>
        <begin position="39"/>
        <end position="43"/>
    </location>
</feature>
<dbReference type="Proteomes" id="UP000198324">
    <property type="component" value="Unassembled WGS sequence"/>
</dbReference>
<evidence type="ECO:0000256" key="4">
    <source>
        <dbReference type="ARBA" id="ARBA00022884"/>
    </source>
</evidence>
<dbReference type="CDD" id="cd04163">
    <property type="entry name" value="Era"/>
    <property type="match status" value="1"/>
</dbReference>